<dbReference type="Pfam" id="PF03009">
    <property type="entry name" value="GDPD"/>
    <property type="match status" value="1"/>
</dbReference>
<evidence type="ECO:0000256" key="2">
    <source>
        <dbReference type="ARBA" id="ARBA00022729"/>
    </source>
</evidence>
<dbReference type="SUPFAM" id="SSF51695">
    <property type="entry name" value="PLC-like phosphodiesterases"/>
    <property type="match status" value="2"/>
</dbReference>
<protein>
    <recommendedName>
        <fullName evidence="1">glycerophosphodiester phosphodiesterase</fullName>
        <ecNumber evidence="1">3.1.4.46</ecNumber>
    </recommendedName>
</protein>
<dbReference type="PANTHER" id="PTHR43620:SF6">
    <property type="entry name" value="GLYCEROPHOSPHODIESTER PHOSPHODIESTERASE"/>
    <property type="match status" value="1"/>
</dbReference>
<keyword evidence="9" id="KW-1185">Reference proteome</keyword>
<evidence type="ECO:0000256" key="3">
    <source>
        <dbReference type="ARBA" id="ARBA00022798"/>
    </source>
</evidence>
<gene>
    <name evidence="8" type="ORF">E2562_018118</name>
</gene>
<keyword evidence="4" id="KW-0378">Hydrolase</keyword>
<evidence type="ECO:0000313" key="9">
    <source>
        <dbReference type="Proteomes" id="UP000479710"/>
    </source>
</evidence>
<evidence type="ECO:0000256" key="1">
    <source>
        <dbReference type="ARBA" id="ARBA00012247"/>
    </source>
</evidence>
<dbReference type="PROSITE" id="PS51704">
    <property type="entry name" value="GP_PDE"/>
    <property type="match status" value="2"/>
</dbReference>
<keyword evidence="3" id="KW-0319">Glycerol metabolism</keyword>
<proteinExistence type="predicted"/>
<feature type="domain" description="GP-PDE" evidence="7">
    <location>
        <begin position="1"/>
        <end position="207"/>
    </location>
</feature>
<evidence type="ECO:0000313" key="8">
    <source>
        <dbReference type="EMBL" id="KAF0895979.1"/>
    </source>
</evidence>
<dbReference type="GO" id="GO:0006071">
    <property type="term" value="P:glycerol metabolic process"/>
    <property type="evidence" value="ECO:0007669"/>
    <property type="project" value="UniProtKB-KW"/>
</dbReference>
<feature type="region of interest" description="Disordered" evidence="6">
    <location>
        <begin position="431"/>
        <end position="451"/>
    </location>
</feature>
<sequence length="451" mass="48288">MDVTQAIWSRTDKFDFAYLPILPVTNVTSLAKPSSVWLNIEHDIFYRQHGFDMTKYILSTSRSADVKYISSCELGFLQGISGRVNRNTKLVFRFLDAASSDPSSNQTYGSLLSNLTFIKTVASGIMVPKEYIWPVTANNYIQPPKSVVRDAHNAGLEIYASDFANDRVIPYNYSYDPLEEYLHFVGSDNFSVDGVLTEHPLTAAAAIGCFTNLNVSSKTDHGSPLIISHNGASGDYPDCTDLAYQKAVDDGADVIDCSIQITNDGVPICMSSINLFDTTNVQRTTFSNRASIIKDIQTTPGIFTFNLSWAEISNSDLRLAACTHALLLAVNSCTGLGDSMPPYMTPARIGALAQLLNGSQAQPPALAPMPVLNSSDVTEPPLPPVVPKNAPGGGANGSTSAPVSDHSGGNVLTSGLRVVLTCVDGEHLTGDAAASGEADRQGREAEESGTF</sequence>
<dbReference type="PANTHER" id="PTHR43620">
    <property type="entry name" value="GLYCEROPHOSPHORYL DIESTER PHOSPHODIESTERASE"/>
    <property type="match status" value="1"/>
</dbReference>
<dbReference type="InterPro" id="IPR017946">
    <property type="entry name" value="PLC-like_Pdiesterase_TIM-brl"/>
</dbReference>
<evidence type="ECO:0000256" key="5">
    <source>
        <dbReference type="ARBA" id="ARBA00047512"/>
    </source>
</evidence>
<dbReference type="OrthoDB" id="1058301at2759"/>
<dbReference type="EC" id="3.1.4.46" evidence="1"/>
<dbReference type="Gene3D" id="3.20.20.190">
    <property type="entry name" value="Phosphatidylinositol (PI) phosphodiesterase"/>
    <property type="match status" value="2"/>
</dbReference>
<comment type="caution">
    <text evidence="8">The sequence shown here is derived from an EMBL/GenBank/DDBJ whole genome shotgun (WGS) entry which is preliminary data.</text>
</comment>
<feature type="compositionally biased region" description="Basic and acidic residues" evidence="6">
    <location>
        <begin position="437"/>
        <end position="451"/>
    </location>
</feature>
<feature type="region of interest" description="Disordered" evidence="6">
    <location>
        <begin position="366"/>
        <end position="408"/>
    </location>
</feature>
<dbReference type="EMBL" id="SPHZ02000010">
    <property type="protein sequence ID" value="KAF0895979.1"/>
    <property type="molecule type" value="Genomic_DNA"/>
</dbReference>
<name>A0A6G1C6X1_9ORYZ</name>
<dbReference type="GO" id="GO:0008889">
    <property type="term" value="F:glycerophosphodiester phosphodiesterase activity"/>
    <property type="evidence" value="ECO:0007669"/>
    <property type="project" value="UniProtKB-EC"/>
</dbReference>
<accession>A0A6G1C6X1</accession>
<dbReference type="GO" id="GO:0006629">
    <property type="term" value="P:lipid metabolic process"/>
    <property type="evidence" value="ECO:0007669"/>
    <property type="project" value="InterPro"/>
</dbReference>
<comment type="catalytic activity">
    <reaction evidence="5">
        <text>a sn-glycero-3-phosphodiester + H2O = an alcohol + sn-glycerol 3-phosphate + H(+)</text>
        <dbReference type="Rhea" id="RHEA:12969"/>
        <dbReference type="ChEBI" id="CHEBI:15377"/>
        <dbReference type="ChEBI" id="CHEBI:15378"/>
        <dbReference type="ChEBI" id="CHEBI:30879"/>
        <dbReference type="ChEBI" id="CHEBI:57597"/>
        <dbReference type="ChEBI" id="CHEBI:83408"/>
        <dbReference type="EC" id="3.1.4.46"/>
    </reaction>
</comment>
<evidence type="ECO:0000256" key="6">
    <source>
        <dbReference type="SAM" id="MobiDB-lite"/>
    </source>
</evidence>
<organism evidence="8 9">
    <name type="scientific">Oryza meyeriana var. granulata</name>
    <dbReference type="NCBI Taxonomy" id="110450"/>
    <lineage>
        <taxon>Eukaryota</taxon>
        <taxon>Viridiplantae</taxon>
        <taxon>Streptophyta</taxon>
        <taxon>Embryophyta</taxon>
        <taxon>Tracheophyta</taxon>
        <taxon>Spermatophyta</taxon>
        <taxon>Magnoliopsida</taxon>
        <taxon>Liliopsida</taxon>
        <taxon>Poales</taxon>
        <taxon>Poaceae</taxon>
        <taxon>BOP clade</taxon>
        <taxon>Oryzoideae</taxon>
        <taxon>Oryzeae</taxon>
        <taxon>Oryzinae</taxon>
        <taxon>Oryza</taxon>
        <taxon>Oryza meyeriana</taxon>
    </lineage>
</organism>
<dbReference type="AlphaFoldDB" id="A0A6G1C6X1"/>
<reference evidence="8 9" key="1">
    <citation type="submission" date="2019-11" db="EMBL/GenBank/DDBJ databases">
        <title>Whole genome sequence of Oryza granulata.</title>
        <authorList>
            <person name="Li W."/>
        </authorList>
    </citation>
    <scope>NUCLEOTIDE SEQUENCE [LARGE SCALE GENOMIC DNA]</scope>
    <source>
        <strain evidence="9">cv. Menghai</strain>
        <tissue evidence="8">Leaf</tissue>
    </source>
</reference>
<feature type="domain" description="GP-PDE" evidence="7">
    <location>
        <begin position="224"/>
        <end position="451"/>
    </location>
</feature>
<keyword evidence="2" id="KW-0732">Signal</keyword>
<evidence type="ECO:0000256" key="4">
    <source>
        <dbReference type="ARBA" id="ARBA00022801"/>
    </source>
</evidence>
<dbReference type="InterPro" id="IPR030395">
    <property type="entry name" value="GP_PDE_dom"/>
</dbReference>
<evidence type="ECO:0000259" key="7">
    <source>
        <dbReference type="PROSITE" id="PS51704"/>
    </source>
</evidence>
<dbReference type="Proteomes" id="UP000479710">
    <property type="component" value="Unassembled WGS sequence"/>
</dbReference>